<proteinExistence type="predicted"/>
<feature type="domain" description="MoxR-vWA-beta-propeller ternary system" evidence="1">
    <location>
        <begin position="9"/>
        <end position="142"/>
    </location>
</feature>
<dbReference type="AlphaFoldDB" id="A0A2S0PBT3"/>
<reference evidence="2 3" key="1">
    <citation type="submission" date="2018-04" db="EMBL/GenBank/DDBJ databases">
        <title>Denitrifier Microvirgula.</title>
        <authorList>
            <person name="Anderson E."/>
            <person name="Jang J."/>
            <person name="Ishii S."/>
        </authorList>
    </citation>
    <scope>NUCLEOTIDE SEQUENCE [LARGE SCALE GENOMIC DNA]</scope>
    <source>
        <strain evidence="2 3">BE2.4</strain>
    </source>
</reference>
<gene>
    <name evidence="2" type="ORF">DAI18_12965</name>
</gene>
<dbReference type="Pfam" id="PF19921">
    <property type="entry name" value="bpX5"/>
    <property type="match status" value="1"/>
</dbReference>
<dbReference type="RefSeq" id="WP_107889636.1">
    <property type="nucleotide sequence ID" value="NZ_CP028519.1"/>
</dbReference>
<sequence length="146" mass="15955">MTLVPPLPWHWRPAVTVAEPAAAVAGRDAAPALLARLASLPANVRARLQMCSSSDLLVLIGAAADLPWVDGIAYAAPSRQAPALWLPTQDEPDVAHDLLARALDLRCHRQPLLLWRTPAVFMPLDRQHAVSPCLLERLARRWPGHP</sequence>
<dbReference type="InterPro" id="IPR045548">
    <property type="entry name" value="bpX5"/>
</dbReference>
<dbReference type="OrthoDB" id="6637315at2"/>
<organism evidence="2 3">
    <name type="scientific">Microvirgula aerodenitrificans</name>
    <dbReference type="NCBI Taxonomy" id="57480"/>
    <lineage>
        <taxon>Bacteria</taxon>
        <taxon>Pseudomonadati</taxon>
        <taxon>Pseudomonadota</taxon>
        <taxon>Betaproteobacteria</taxon>
        <taxon>Neisseriales</taxon>
        <taxon>Aquaspirillaceae</taxon>
        <taxon>Microvirgula</taxon>
    </lineage>
</organism>
<dbReference type="EMBL" id="CP028519">
    <property type="protein sequence ID" value="AVY94848.1"/>
    <property type="molecule type" value="Genomic_DNA"/>
</dbReference>
<accession>A0A2S0PBT3</accession>
<dbReference type="KEGG" id="maer:DAI18_12965"/>
<dbReference type="STRING" id="1122240.GCA_000620105_02635"/>
<name>A0A2S0PBT3_9NEIS</name>
<keyword evidence="3" id="KW-1185">Reference proteome</keyword>
<evidence type="ECO:0000313" key="2">
    <source>
        <dbReference type="EMBL" id="AVY94848.1"/>
    </source>
</evidence>
<dbReference type="Proteomes" id="UP000244173">
    <property type="component" value="Chromosome"/>
</dbReference>
<evidence type="ECO:0000259" key="1">
    <source>
        <dbReference type="Pfam" id="PF19921"/>
    </source>
</evidence>
<evidence type="ECO:0000313" key="3">
    <source>
        <dbReference type="Proteomes" id="UP000244173"/>
    </source>
</evidence>
<protein>
    <recommendedName>
        <fullName evidence="1">MoxR-vWA-beta-propeller ternary system domain-containing protein</fullName>
    </recommendedName>
</protein>